<dbReference type="Pfam" id="PF23148">
    <property type="entry name" value="Gp77"/>
    <property type="match status" value="1"/>
</dbReference>
<evidence type="ECO:0000313" key="1">
    <source>
        <dbReference type="EMBL" id="EHK57751.1"/>
    </source>
</evidence>
<gene>
    <name evidence="1" type="ORF">MAXJ12_08509</name>
</gene>
<name>H0HNH9_9HYPH</name>
<accession>H0HNH9</accession>
<dbReference type="InterPro" id="IPR056928">
    <property type="entry name" value="Gp77-like"/>
</dbReference>
<dbReference type="Proteomes" id="UP000003250">
    <property type="component" value="Unassembled WGS sequence"/>
</dbReference>
<sequence length="80" mass="8665">MPYDIRFHRWLGDGDSLLSATATVAGSTAVVDEVEVSLTIAKVWISGGADLDEATITVTAVTELGLTKEVCFRLRIRDCH</sequence>
<reference evidence="1 2" key="1">
    <citation type="journal article" date="2012" name="J. Bacteriol.">
        <title>Draft Genome Sequence of Mesorhizobium alhagi CCNWXJ12-2T, a Novel Salt-Resistant Species Isolated from the Desert of Northwestern China.</title>
        <authorList>
            <person name="Zhou M."/>
            <person name="Chen W."/>
            <person name="Chen H."/>
            <person name="Wei G."/>
        </authorList>
    </citation>
    <scope>NUCLEOTIDE SEQUENCE [LARGE SCALE GENOMIC DNA]</scope>
    <source>
        <strain evidence="1 2">CCNWXJ12-2</strain>
    </source>
</reference>
<organism evidence="1 2">
    <name type="scientific">Mesorhizobium alhagi CCNWXJ12-2</name>
    <dbReference type="NCBI Taxonomy" id="1107882"/>
    <lineage>
        <taxon>Bacteria</taxon>
        <taxon>Pseudomonadati</taxon>
        <taxon>Pseudomonadota</taxon>
        <taxon>Alphaproteobacteria</taxon>
        <taxon>Hyphomicrobiales</taxon>
        <taxon>Phyllobacteriaceae</taxon>
        <taxon>Allomesorhizobium</taxon>
    </lineage>
</organism>
<dbReference type="AlphaFoldDB" id="H0HNH9"/>
<proteinExistence type="predicted"/>
<dbReference type="PATRIC" id="fig|1107882.3.peg.1661"/>
<keyword evidence="2" id="KW-1185">Reference proteome</keyword>
<dbReference type="EMBL" id="AHAM01000057">
    <property type="protein sequence ID" value="EHK57751.1"/>
    <property type="molecule type" value="Genomic_DNA"/>
</dbReference>
<protein>
    <submittedName>
        <fullName evidence="1">Uncharacterized protein</fullName>
    </submittedName>
</protein>
<evidence type="ECO:0000313" key="2">
    <source>
        <dbReference type="Proteomes" id="UP000003250"/>
    </source>
</evidence>